<protein>
    <submittedName>
        <fullName evidence="1">Uncharacterized protein</fullName>
    </submittedName>
</protein>
<evidence type="ECO:0000313" key="2">
    <source>
        <dbReference type="Proteomes" id="UP000193920"/>
    </source>
</evidence>
<reference evidence="1 2" key="1">
    <citation type="submission" date="2016-08" db="EMBL/GenBank/DDBJ databases">
        <title>A Parts List for Fungal Cellulosomes Revealed by Comparative Genomics.</title>
        <authorList>
            <consortium name="DOE Joint Genome Institute"/>
            <person name="Haitjema C.H."/>
            <person name="Gilmore S.P."/>
            <person name="Henske J.K."/>
            <person name="Solomon K.V."/>
            <person name="De Groot R."/>
            <person name="Kuo A."/>
            <person name="Mondo S.J."/>
            <person name="Salamov A.A."/>
            <person name="Labutti K."/>
            <person name="Zhao Z."/>
            <person name="Chiniquy J."/>
            <person name="Barry K."/>
            <person name="Brewer H.M."/>
            <person name="Purvine S.O."/>
            <person name="Wright A.T."/>
            <person name="Boxma B."/>
            <person name="Van Alen T."/>
            <person name="Hackstein J.H."/>
            <person name="Baker S.E."/>
            <person name="Grigoriev I.V."/>
            <person name="O'Malley M.A."/>
        </authorList>
    </citation>
    <scope>NUCLEOTIDE SEQUENCE [LARGE SCALE GENOMIC DNA]</scope>
    <source>
        <strain evidence="1 2">G1</strain>
    </source>
</reference>
<proteinExistence type="predicted"/>
<evidence type="ECO:0000313" key="1">
    <source>
        <dbReference type="EMBL" id="ORY82743.1"/>
    </source>
</evidence>
<comment type="caution">
    <text evidence="1">The sequence shown here is derived from an EMBL/GenBank/DDBJ whole genome shotgun (WGS) entry which is preliminary data.</text>
</comment>
<dbReference type="AlphaFoldDB" id="A0A1Y2FFN2"/>
<accession>A0A1Y2FFN2</accession>
<sequence>MDINEEIFTKLSSYYEDQGDFQIMCSSCSTVMEKKKVISRSKNEKYVDKLRDLLRELNKFKFDKVRENSKSKYIKRILYKDNESNEGRITKIFNLSRRLKGGDISKSFDLKRICTLGEETKFNITLNLNNKFHKYLYHFIIVEGDNVMIGDLFSFISQKQMIKRDFLQKKYMEYKEGKKNDVYYYYRILYNTELNDFNDQFVKVKSKNINRNNELEEAEYIIGNDDLLMGVDEIYSSPETEYQSESCGSIIEDKIFLSPGMIDDSSILKESSSYQYLKNAYPSQDIMEEKYLSPLLPEVQYESSMKDDLYLSSMSSFGYSQNNNDINVKGQNESIFDGPMFVGEIKCKLNKEILNLGGIYLENNEYNIKSYNNDIVGKIVTIDSTDCIVTTKIVTCNGSCYLIPTNIVGRIVLNGKKAFLLDVKDNIIGEFYSSNDNLNLYLSDMNNLLVGNLIENVNVPLYLDSLKNDSNLYLRNMNYILAEYLEDNVNVPVSLVDYISNPYLRETNNLFEKQLMANMNANLYLDNINN</sequence>
<gene>
    <name evidence="1" type="ORF">LY90DRAFT_697405</name>
</gene>
<name>A0A1Y2FFN2_9FUNG</name>
<keyword evidence="2" id="KW-1185">Reference proteome</keyword>
<organism evidence="1 2">
    <name type="scientific">Neocallimastix californiae</name>
    <dbReference type="NCBI Taxonomy" id="1754190"/>
    <lineage>
        <taxon>Eukaryota</taxon>
        <taxon>Fungi</taxon>
        <taxon>Fungi incertae sedis</taxon>
        <taxon>Chytridiomycota</taxon>
        <taxon>Chytridiomycota incertae sedis</taxon>
        <taxon>Neocallimastigomycetes</taxon>
        <taxon>Neocallimastigales</taxon>
        <taxon>Neocallimastigaceae</taxon>
        <taxon>Neocallimastix</taxon>
    </lineage>
</organism>
<dbReference type="EMBL" id="MCOG01000008">
    <property type="protein sequence ID" value="ORY82743.1"/>
    <property type="molecule type" value="Genomic_DNA"/>
</dbReference>
<dbReference type="Proteomes" id="UP000193920">
    <property type="component" value="Unassembled WGS sequence"/>
</dbReference>